<evidence type="ECO:0000256" key="7">
    <source>
        <dbReference type="ARBA" id="ARBA00023136"/>
    </source>
</evidence>
<organism evidence="11 12">
    <name type="scientific">Paracoccus versutus</name>
    <name type="common">Thiobacillus versutus</name>
    <dbReference type="NCBI Taxonomy" id="34007"/>
    <lineage>
        <taxon>Bacteria</taxon>
        <taxon>Pseudomonadati</taxon>
        <taxon>Pseudomonadota</taxon>
        <taxon>Alphaproteobacteria</taxon>
        <taxon>Rhodobacterales</taxon>
        <taxon>Paracoccaceae</taxon>
        <taxon>Paracoccus</taxon>
    </lineage>
</organism>
<evidence type="ECO:0000256" key="8">
    <source>
        <dbReference type="ARBA" id="ARBA00038436"/>
    </source>
</evidence>
<protein>
    <recommendedName>
        <fullName evidence="9">TRAP transporter small permease protein</fullName>
    </recommendedName>
</protein>
<evidence type="ECO:0000256" key="3">
    <source>
        <dbReference type="ARBA" id="ARBA00022475"/>
    </source>
</evidence>
<evidence type="ECO:0000256" key="5">
    <source>
        <dbReference type="ARBA" id="ARBA00022692"/>
    </source>
</evidence>
<gene>
    <name evidence="11" type="ORF">ATH84_104227</name>
</gene>
<name>A0AAQ0HEP7_PARVE</name>
<dbReference type="PANTHER" id="PTHR35011">
    <property type="entry name" value="2,3-DIKETO-L-GULONATE TRAP TRANSPORTER SMALL PERMEASE PROTEIN YIAM"/>
    <property type="match status" value="1"/>
</dbReference>
<evidence type="ECO:0000256" key="2">
    <source>
        <dbReference type="ARBA" id="ARBA00022448"/>
    </source>
</evidence>
<feature type="transmembrane region" description="Helical" evidence="9">
    <location>
        <begin position="139"/>
        <end position="162"/>
    </location>
</feature>
<evidence type="ECO:0000313" key="12">
    <source>
        <dbReference type="Proteomes" id="UP000256794"/>
    </source>
</evidence>
<evidence type="ECO:0000256" key="4">
    <source>
        <dbReference type="ARBA" id="ARBA00022519"/>
    </source>
</evidence>
<dbReference type="GO" id="GO:0015740">
    <property type="term" value="P:C4-dicarboxylate transport"/>
    <property type="evidence" value="ECO:0007669"/>
    <property type="project" value="TreeGrafter"/>
</dbReference>
<evidence type="ECO:0000256" key="6">
    <source>
        <dbReference type="ARBA" id="ARBA00022989"/>
    </source>
</evidence>
<comment type="caution">
    <text evidence="11">The sequence shown here is derived from an EMBL/GenBank/DDBJ whole genome shotgun (WGS) entry which is preliminary data.</text>
</comment>
<keyword evidence="7 9" id="KW-0472">Membrane</keyword>
<accession>A0AAQ0HEP7</accession>
<sequence>MASGKVFAARLSRLADLGFRAVDALLVAIFAVLIVLVFANVVLRYLFDSGVSATDELSRMIFIWIAFVGAVCVARRNGHLGVDLLTASLSPRARRVCRVLTDVVIVLCCIVLSVGAWQQTVANLGNIAPVSGLPTALNYLAPFVGGVGIGLVACVDLVAALLGAAEPDHEEGHTA</sequence>
<keyword evidence="12" id="KW-1185">Reference proteome</keyword>
<comment type="subcellular location">
    <subcellularLocation>
        <location evidence="1 9">Cell inner membrane</location>
        <topology evidence="1 9">Multi-pass membrane protein</topology>
    </subcellularLocation>
</comment>
<evidence type="ECO:0000259" key="10">
    <source>
        <dbReference type="Pfam" id="PF04290"/>
    </source>
</evidence>
<proteinExistence type="inferred from homology"/>
<dbReference type="Pfam" id="PF04290">
    <property type="entry name" value="DctQ"/>
    <property type="match status" value="1"/>
</dbReference>
<keyword evidence="5 9" id="KW-0812">Transmembrane</keyword>
<keyword evidence="6 9" id="KW-1133">Transmembrane helix</keyword>
<dbReference type="InterPro" id="IPR007387">
    <property type="entry name" value="TRAP_DctQ"/>
</dbReference>
<keyword evidence="3" id="KW-1003">Cell membrane</keyword>
<dbReference type="GO" id="GO:0005886">
    <property type="term" value="C:plasma membrane"/>
    <property type="evidence" value="ECO:0007669"/>
    <property type="project" value="UniProtKB-SubCell"/>
</dbReference>
<dbReference type="RefSeq" id="WP_052095697.1">
    <property type="nucleotide sequence ID" value="NZ_CP035286.1"/>
</dbReference>
<feature type="transmembrane region" description="Helical" evidence="9">
    <location>
        <begin position="99"/>
        <end position="119"/>
    </location>
</feature>
<dbReference type="Proteomes" id="UP000256794">
    <property type="component" value="Unassembled WGS sequence"/>
</dbReference>
<keyword evidence="4 9" id="KW-0997">Cell inner membrane</keyword>
<evidence type="ECO:0000256" key="1">
    <source>
        <dbReference type="ARBA" id="ARBA00004429"/>
    </source>
</evidence>
<reference evidence="11 12" key="1">
    <citation type="submission" date="2018-08" db="EMBL/GenBank/DDBJ databases">
        <title>Genomic Encyclopedia of Archaeal and Bacterial Type Strains, Phase II (KMG-II): from individual species to whole genera.</title>
        <authorList>
            <person name="Goeker M."/>
        </authorList>
    </citation>
    <scope>NUCLEOTIDE SEQUENCE [LARGE SCALE GENOMIC DNA]</scope>
    <source>
        <strain evidence="11 12">DSM 582</strain>
    </source>
</reference>
<comment type="subunit">
    <text evidence="9">The complex comprises the extracytoplasmic solute receptor protein and the two transmembrane proteins.</text>
</comment>
<feature type="transmembrane region" description="Helical" evidence="9">
    <location>
        <begin position="59"/>
        <end position="78"/>
    </location>
</feature>
<feature type="domain" description="Tripartite ATP-independent periplasmic transporters DctQ component" evidence="10">
    <location>
        <begin position="33"/>
        <end position="161"/>
    </location>
</feature>
<comment type="similarity">
    <text evidence="8 9">Belongs to the TRAP transporter small permease family.</text>
</comment>
<dbReference type="EMBL" id="QUMX01000042">
    <property type="protein sequence ID" value="REG33756.1"/>
    <property type="molecule type" value="Genomic_DNA"/>
</dbReference>
<dbReference type="GO" id="GO:0022857">
    <property type="term" value="F:transmembrane transporter activity"/>
    <property type="evidence" value="ECO:0007669"/>
    <property type="project" value="UniProtKB-UniRule"/>
</dbReference>
<keyword evidence="2 9" id="KW-0813">Transport</keyword>
<dbReference type="InterPro" id="IPR055348">
    <property type="entry name" value="DctQ"/>
</dbReference>
<evidence type="ECO:0000256" key="9">
    <source>
        <dbReference type="RuleBase" id="RU369079"/>
    </source>
</evidence>
<dbReference type="PANTHER" id="PTHR35011:SF2">
    <property type="entry name" value="2,3-DIKETO-L-GULONATE TRAP TRANSPORTER SMALL PERMEASE PROTEIN YIAM"/>
    <property type="match status" value="1"/>
</dbReference>
<evidence type="ECO:0000313" key="11">
    <source>
        <dbReference type="EMBL" id="REG33756.1"/>
    </source>
</evidence>
<comment type="function">
    <text evidence="9">Part of the tripartite ATP-independent periplasmic (TRAP) transport system.</text>
</comment>
<dbReference type="AlphaFoldDB" id="A0AAQ0HEP7"/>
<feature type="transmembrane region" description="Helical" evidence="9">
    <location>
        <begin position="21"/>
        <end position="47"/>
    </location>
</feature>